<proteinExistence type="predicted"/>
<evidence type="ECO:0000313" key="2">
    <source>
        <dbReference type="EMBL" id="GAA0871118.1"/>
    </source>
</evidence>
<name>A0ABP3XSI3_9FLAO</name>
<dbReference type="EMBL" id="BAAAFG010000001">
    <property type="protein sequence ID" value="GAA0871118.1"/>
    <property type="molecule type" value="Genomic_DNA"/>
</dbReference>
<feature type="transmembrane region" description="Helical" evidence="1">
    <location>
        <begin position="117"/>
        <end position="137"/>
    </location>
</feature>
<dbReference type="Proteomes" id="UP001500507">
    <property type="component" value="Unassembled WGS sequence"/>
</dbReference>
<protein>
    <submittedName>
        <fullName evidence="2">Uncharacterized protein</fullName>
    </submittedName>
</protein>
<keyword evidence="3" id="KW-1185">Reference proteome</keyword>
<dbReference type="RefSeq" id="WP_343762805.1">
    <property type="nucleotide sequence ID" value="NZ_BAAAFG010000001.1"/>
</dbReference>
<keyword evidence="1" id="KW-0812">Transmembrane</keyword>
<evidence type="ECO:0000256" key="1">
    <source>
        <dbReference type="SAM" id="Phobius"/>
    </source>
</evidence>
<gene>
    <name evidence="2" type="ORF">GCM10009117_02630</name>
</gene>
<accession>A0ABP3XSI3</accession>
<evidence type="ECO:0000313" key="3">
    <source>
        <dbReference type="Proteomes" id="UP001500507"/>
    </source>
</evidence>
<keyword evidence="1" id="KW-0472">Membrane</keyword>
<keyword evidence="1" id="KW-1133">Transmembrane helix</keyword>
<sequence>MECCDKTLVARLIYLDEEIHLLKTTYAKRYESFIEAQQLKYRALVEEVEDLLPGKITQELSEAFTKKKNEEVQLNVTLQRRFNVGISIMTGISFLPVVVSVFFAVQGVSFDEIMLRLPQLAIMMIPMYLPILWYTYATNKKINISKRLIEEYTHKETLGKTYEGFSTHVNRFVPSAENEKLRLKLLDSLLEASSDNPGKFVTNFNKADHPIAEALAQTEKLSQQLKTLSETPGLEHIAAVFKRKKEK</sequence>
<comment type="caution">
    <text evidence="2">The sequence shown here is derived from an EMBL/GenBank/DDBJ whole genome shotgun (WGS) entry which is preliminary data.</text>
</comment>
<reference evidence="3" key="1">
    <citation type="journal article" date="2019" name="Int. J. Syst. Evol. Microbiol.">
        <title>The Global Catalogue of Microorganisms (GCM) 10K type strain sequencing project: providing services to taxonomists for standard genome sequencing and annotation.</title>
        <authorList>
            <consortium name="The Broad Institute Genomics Platform"/>
            <consortium name="The Broad Institute Genome Sequencing Center for Infectious Disease"/>
            <person name="Wu L."/>
            <person name="Ma J."/>
        </authorList>
    </citation>
    <scope>NUCLEOTIDE SEQUENCE [LARGE SCALE GENOMIC DNA]</scope>
    <source>
        <strain evidence="3">JCM 16082</strain>
    </source>
</reference>
<organism evidence="2 3">
    <name type="scientific">Gangjinia marincola</name>
    <dbReference type="NCBI Taxonomy" id="578463"/>
    <lineage>
        <taxon>Bacteria</taxon>
        <taxon>Pseudomonadati</taxon>
        <taxon>Bacteroidota</taxon>
        <taxon>Flavobacteriia</taxon>
        <taxon>Flavobacteriales</taxon>
        <taxon>Flavobacteriaceae</taxon>
        <taxon>Gangjinia</taxon>
    </lineage>
</organism>
<feature type="transmembrane region" description="Helical" evidence="1">
    <location>
        <begin position="82"/>
        <end position="105"/>
    </location>
</feature>